<organism evidence="1">
    <name type="scientific">Rhipicephalus appendiculatus</name>
    <name type="common">Brown ear tick</name>
    <dbReference type="NCBI Taxonomy" id="34631"/>
    <lineage>
        <taxon>Eukaryota</taxon>
        <taxon>Metazoa</taxon>
        <taxon>Ecdysozoa</taxon>
        <taxon>Arthropoda</taxon>
        <taxon>Chelicerata</taxon>
        <taxon>Arachnida</taxon>
        <taxon>Acari</taxon>
        <taxon>Parasitiformes</taxon>
        <taxon>Ixodida</taxon>
        <taxon>Ixodoidea</taxon>
        <taxon>Ixodidae</taxon>
        <taxon>Rhipicephalinae</taxon>
        <taxon>Rhipicephalus</taxon>
        <taxon>Rhipicephalus</taxon>
    </lineage>
</organism>
<proteinExistence type="predicted"/>
<sequence>RSRRGCDACFVRLLRPVPHRTVPFLPRGFSITVRVAWREPLSGQSSTSTWLVRVPSGDFLLLAHRRRASPFGTRAFTHHKTQTSHGSEFL</sequence>
<reference evidence="1" key="1">
    <citation type="journal article" date="2016" name="Ticks Tick Borne Dis.">
        <title>De novo assembly and annotation of the salivary gland transcriptome of Rhipicephalus appendiculatus male and female ticks during blood feeding.</title>
        <authorList>
            <person name="de Castro M.H."/>
            <person name="de Klerk D."/>
            <person name="Pienaar R."/>
            <person name="Latif A.A."/>
            <person name="Rees D.J."/>
            <person name="Mans B.J."/>
        </authorList>
    </citation>
    <scope>NUCLEOTIDE SEQUENCE</scope>
    <source>
        <tissue evidence="1">Salivary glands</tissue>
    </source>
</reference>
<feature type="non-terminal residue" evidence="1">
    <location>
        <position position="1"/>
    </location>
</feature>
<protein>
    <submittedName>
        <fullName evidence="1">Uncharacterized protein</fullName>
    </submittedName>
</protein>
<evidence type="ECO:0000313" key="1">
    <source>
        <dbReference type="EMBL" id="JAP87567.1"/>
    </source>
</evidence>
<name>A0A131Z8E0_RHIAP</name>
<accession>A0A131Z8E0</accession>
<dbReference type="EMBL" id="GEDV01000990">
    <property type="protein sequence ID" value="JAP87567.1"/>
    <property type="molecule type" value="Transcribed_RNA"/>
</dbReference>
<dbReference type="AlphaFoldDB" id="A0A131Z8E0"/>